<organism evidence="1 2">
    <name type="scientific">Trichoderma harzianum CBS 226.95</name>
    <dbReference type="NCBI Taxonomy" id="983964"/>
    <lineage>
        <taxon>Eukaryota</taxon>
        <taxon>Fungi</taxon>
        <taxon>Dikarya</taxon>
        <taxon>Ascomycota</taxon>
        <taxon>Pezizomycotina</taxon>
        <taxon>Sordariomycetes</taxon>
        <taxon>Hypocreomycetidae</taxon>
        <taxon>Hypocreales</taxon>
        <taxon>Hypocreaceae</taxon>
        <taxon>Trichoderma</taxon>
    </lineage>
</organism>
<evidence type="ECO:0000313" key="1">
    <source>
        <dbReference type="EMBL" id="PTB61191.1"/>
    </source>
</evidence>
<dbReference type="AlphaFoldDB" id="A0A2T4AVW7"/>
<protein>
    <submittedName>
        <fullName evidence="1">Uncharacterized protein</fullName>
    </submittedName>
</protein>
<sequence>MRDLRASQPQASQRAQNIYRAFLISALPLAAQQENPLKGLAMPYQGVALLLLYWADAAGTAGLPCCTAAEVGHLGIAWDEYSYIDVNIHASNVLQHTTFIQTTHSACCFHCLVKCYCTLCNDVKLCNLIRLPRPRRDQNKKHMGICIVARPGIVRSGRQALYHMSSVQVQDLCLQLPPNPSDVMAGLCSLSSFFYGAAAGPMQELRSSLSVAVTRGCCTTTARSIDADGVCCPAF</sequence>
<keyword evidence="2" id="KW-1185">Reference proteome</keyword>
<dbReference type="GeneID" id="36629602"/>
<accession>A0A2T4AVW7</accession>
<dbReference type="RefSeq" id="XP_024780868.1">
    <property type="nucleotide sequence ID" value="XM_024921031.1"/>
</dbReference>
<reference evidence="1 2" key="1">
    <citation type="submission" date="2016-07" db="EMBL/GenBank/DDBJ databases">
        <title>Multiple horizontal gene transfer events from other fungi enriched the ability of initially mycotrophic Trichoderma (Ascomycota) to feed on dead plant biomass.</title>
        <authorList>
            <consortium name="DOE Joint Genome Institute"/>
            <person name="Aerts A."/>
            <person name="Atanasova L."/>
            <person name="Chenthamara K."/>
            <person name="Zhang J."/>
            <person name="Grujic M."/>
            <person name="Henrissat B."/>
            <person name="Kuo A."/>
            <person name="Salamov A."/>
            <person name="Lipzen A."/>
            <person name="Labutti K."/>
            <person name="Barry K."/>
            <person name="Miao Y."/>
            <person name="Rahimi M.J."/>
            <person name="Shen Q."/>
            <person name="Grigoriev I.V."/>
            <person name="Kubicek C.P."/>
            <person name="Druzhinina I.S."/>
        </authorList>
    </citation>
    <scope>NUCLEOTIDE SEQUENCE [LARGE SCALE GENOMIC DNA]</scope>
    <source>
        <strain evidence="1 2">CBS 226.95</strain>
    </source>
</reference>
<dbReference type="EMBL" id="KZ679675">
    <property type="protein sequence ID" value="PTB61191.1"/>
    <property type="molecule type" value="Genomic_DNA"/>
</dbReference>
<evidence type="ECO:0000313" key="2">
    <source>
        <dbReference type="Proteomes" id="UP000241690"/>
    </source>
</evidence>
<proteinExistence type="predicted"/>
<dbReference type="Proteomes" id="UP000241690">
    <property type="component" value="Unassembled WGS sequence"/>
</dbReference>
<gene>
    <name evidence="1" type="ORF">M431DRAFT_538365</name>
</gene>
<name>A0A2T4AVW7_TRIHA</name>